<protein>
    <submittedName>
        <fullName evidence="2">Protein DsvD</fullName>
    </submittedName>
</protein>
<gene>
    <name evidence="2" type="primary">dsvD</name>
    <name evidence="2" type="ORF">EPICR_30058</name>
</gene>
<sequence length="80" mass="9038">MDTEAAKQKIVDALKKKAKLKSKFYLKDFYSMIPDEKPRAVKNLVNAMVKEEILEYWSSGSTTMIGLKGTGKQAHAEDED</sequence>
<dbReference type="InterPro" id="IPR014793">
    <property type="entry name" value="DsrD"/>
</dbReference>
<feature type="domain" description="Dissimilatory sulphite reductase D" evidence="1">
    <location>
        <begin position="6"/>
        <end position="69"/>
    </location>
</feature>
<dbReference type="AlphaFoldDB" id="A0A484HHE5"/>
<dbReference type="InterPro" id="IPR036388">
    <property type="entry name" value="WH-like_DNA-bd_sf"/>
</dbReference>
<proteinExistence type="predicted"/>
<reference evidence="2" key="1">
    <citation type="submission" date="2019-01" db="EMBL/GenBank/DDBJ databases">
        <authorList>
            <consortium name="Genoscope - CEA"/>
            <person name="William W."/>
        </authorList>
    </citation>
    <scope>NUCLEOTIDE SEQUENCE</scope>
    <source>
        <strain evidence="2">CR-1</strain>
    </source>
</reference>
<name>A0A484HHE5_9BACT</name>
<evidence type="ECO:0000259" key="1">
    <source>
        <dbReference type="Pfam" id="PF08679"/>
    </source>
</evidence>
<dbReference type="Gene3D" id="1.10.10.10">
    <property type="entry name" value="Winged helix-like DNA-binding domain superfamily/Winged helix DNA-binding domain"/>
    <property type="match status" value="1"/>
</dbReference>
<dbReference type="SUPFAM" id="SSF46785">
    <property type="entry name" value="Winged helix' DNA-binding domain"/>
    <property type="match status" value="1"/>
</dbReference>
<dbReference type="InterPro" id="IPR036390">
    <property type="entry name" value="WH_DNA-bd_sf"/>
</dbReference>
<dbReference type="Pfam" id="PF08679">
    <property type="entry name" value="DsrD"/>
    <property type="match status" value="1"/>
</dbReference>
<organism evidence="2">
    <name type="scientific">uncultured Desulfobacteraceae bacterium</name>
    <dbReference type="NCBI Taxonomy" id="218296"/>
    <lineage>
        <taxon>Bacteria</taxon>
        <taxon>Pseudomonadati</taxon>
        <taxon>Thermodesulfobacteriota</taxon>
        <taxon>Desulfobacteria</taxon>
        <taxon>Desulfobacterales</taxon>
        <taxon>Desulfobacteraceae</taxon>
        <taxon>environmental samples</taxon>
    </lineage>
</organism>
<accession>A0A484HHE5</accession>
<dbReference type="EMBL" id="CAACVI010000023">
    <property type="protein sequence ID" value="VEN74127.1"/>
    <property type="molecule type" value="Genomic_DNA"/>
</dbReference>
<evidence type="ECO:0000313" key="2">
    <source>
        <dbReference type="EMBL" id="VEN74127.1"/>
    </source>
</evidence>